<evidence type="ECO:0000313" key="8">
    <source>
        <dbReference type="Proteomes" id="UP000734511"/>
    </source>
</evidence>
<evidence type="ECO:0000256" key="5">
    <source>
        <dbReference type="ARBA" id="ARBA00023315"/>
    </source>
</evidence>
<dbReference type="EMBL" id="JAATEJ010000003">
    <property type="protein sequence ID" value="NJP42984.1"/>
    <property type="molecule type" value="Genomic_DNA"/>
</dbReference>
<dbReference type="Proteomes" id="UP000734511">
    <property type="component" value="Unassembled WGS sequence"/>
</dbReference>
<sequence length="380" mass="43668">MSLTLRTISREQHLAYIQSLPSASHCQVPAWADVKSEWRSESLGWFDEQPGQLSKGGGRMVGAGLVLYRQLPKVKRYLAYLPEGPVINWYAPNLDEWLQPMLKHLKAQGAFSVKMGPPVIIRRWEANTIKAGIADPDIKRLRDVEADFIEPRAFEVAERLRRMGWQQGEDGGAGFGDVQPRYVYQVPLENRSLDDILKNFNQLWRRNIKKAEKAGVQVIQGGYDDLPTWQQLYEITAERDHFRPRPLSYFQRMWTKLNAEDPNRMRLYLALHEGEAVAAATMLTVGRHVWYSYGASANHKREVRPSNAMQWRMLRDAYAMGASVYDLRGISDSLDETDHLFGLIQFKVGTGGQAAEYLGEWDYPLNKLLHKALDIYMSRR</sequence>
<gene>
    <name evidence="7" type="ORF">HCN08_06110</name>
</gene>
<evidence type="ECO:0000256" key="4">
    <source>
        <dbReference type="ARBA" id="ARBA00022984"/>
    </source>
</evidence>
<evidence type="ECO:0000313" key="7">
    <source>
        <dbReference type="EMBL" id="NJP42984.1"/>
    </source>
</evidence>
<evidence type="ECO:0000256" key="1">
    <source>
        <dbReference type="ARBA" id="ARBA00009943"/>
    </source>
</evidence>
<reference evidence="7 8" key="1">
    <citation type="submission" date="2020-03" db="EMBL/GenBank/DDBJ databases">
        <title>WGS of actinomycetes isolated from Thailand.</title>
        <authorList>
            <person name="Thawai C."/>
        </authorList>
    </citation>
    <scope>NUCLEOTIDE SEQUENCE [LARGE SCALE GENOMIC DNA]</scope>
    <source>
        <strain evidence="7 8">PRB2-1</strain>
    </source>
</reference>
<dbReference type="PANTHER" id="PTHR36174:SF1">
    <property type="entry name" value="LIPID II:GLYCINE GLYCYLTRANSFERASE"/>
    <property type="match status" value="1"/>
</dbReference>
<evidence type="ECO:0000256" key="3">
    <source>
        <dbReference type="ARBA" id="ARBA00022960"/>
    </source>
</evidence>
<name>A0ABX0ZLA6_9ACTN</name>
<dbReference type="PROSITE" id="PS51191">
    <property type="entry name" value="FEMABX"/>
    <property type="match status" value="1"/>
</dbReference>
<proteinExistence type="inferred from homology"/>
<keyword evidence="3" id="KW-0133">Cell shape</keyword>
<dbReference type="InterPro" id="IPR003447">
    <property type="entry name" value="FEMABX"/>
</dbReference>
<keyword evidence="2" id="KW-0808">Transferase</keyword>
<dbReference type="PANTHER" id="PTHR36174">
    <property type="entry name" value="LIPID II:GLYCINE GLYCYLTRANSFERASE"/>
    <property type="match status" value="1"/>
</dbReference>
<comment type="similarity">
    <text evidence="1">Belongs to the FemABX family.</text>
</comment>
<organism evidence="7 8">
    <name type="scientific">Actinacidiphila epipremni</name>
    <dbReference type="NCBI Taxonomy" id="2053013"/>
    <lineage>
        <taxon>Bacteria</taxon>
        <taxon>Bacillati</taxon>
        <taxon>Actinomycetota</taxon>
        <taxon>Actinomycetes</taxon>
        <taxon>Kitasatosporales</taxon>
        <taxon>Streptomycetaceae</taxon>
        <taxon>Actinacidiphila</taxon>
    </lineage>
</organism>
<evidence type="ECO:0000256" key="6">
    <source>
        <dbReference type="ARBA" id="ARBA00023316"/>
    </source>
</evidence>
<dbReference type="InterPro" id="IPR050644">
    <property type="entry name" value="PG_Glycine_Bridge_Synth"/>
</dbReference>
<dbReference type="RefSeq" id="WP_167981837.1">
    <property type="nucleotide sequence ID" value="NZ_JAATEJ010000003.1"/>
</dbReference>
<dbReference type="SUPFAM" id="SSF55729">
    <property type="entry name" value="Acyl-CoA N-acyltransferases (Nat)"/>
    <property type="match status" value="2"/>
</dbReference>
<evidence type="ECO:0000256" key="2">
    <source>
        <dbReference type="ARBA" id="ARBA00022679"/>
    </source>
</evidence>
<dbReference type="Pfam" id="PF02388">
    <property type="entry name" value="FemAB"/>
    <property type="match status" value="2"/>
</dbReference>
<comment type="caution">
    <text evidence="7">The sequence shown here is derived from an EMBL/GenBank/DDBJ whole genome shotgun (WGS) entry which is preliminary data.</text>
</comment>
<accession>A0ABX0ZLA6</accession>
<dbReference type="InterPro" id="IPR016181">
    <property type="entry name" value="Acyl_CoA_acyltransferase"/>
</dbReference>
<dbReference type="Gene3D" id="3.40.630.30">
    <property type="match status" value="2"/>
</dbReference>
<keyword evidence="5" id="KW-0012">Acyltransferase</keyword>
<keyword evidence="8" id="KW-1185">Reference proteome</keyword>
<keyword evidence="6" id="KW-0961">Cell wall biogenesis/degradation</keyword>
<protein>
    <submittedName>
        <fullName evidence="7">Peptidoglycan bridge formation glycyltransferase FemA/FemB family protein</fullName>
    </submittedName>
</protein>
<keyword evidence="4" id="KW-0573">Peptidoglycan synthesis</keyword>